<dbReference type="Proteomes" id="UP001244011">
    <property type="component" value="Unassembled WGS sequence"/>
</dbReference>
<feature type="region of interest" description="Disordered" evidence="1">
    <location>
        <begin position="772"/>
        <end position="862"/>
    </location>
</feature>
<feature type="compositionally biased region" description="Basic and acidic residues" evidence="1">
    <location>
        <begin position="590"/>
        <end position="601"/>
    </location>
</feature>
<gene>
    <name evidence="2" type="ORF">QBC33DRAFT_565896</name>
</gene>
<evidence type="ECO:0000313" key="3">
    <source>
        <dbReference type="Proteomes" id="UP001244011"/>
    </source>
</evidence>
<proteinExistence type="predicted"/>
<dbReference type="EMBL" id="MU838998">
    <property type="protein sequence ID" value="KAK1771746.1"/>
    <property type="molecule type" value="Genomic_DNA"/>
</dbReference>
<feature type="region of interest" description="Disordered" evidence="1">
    <location>
        <begin position="1"/>
        <end position="80"/>
    </location>
</feature>
<comment type="caution">
    <text evidence="2">The sequence shown here is derived from an EMBL/GenBank/DDBJ whole genome shotgun (WGS) entry which is preliminary data.</text>
</comment>
<feature type="compositionally biased region" description="Basic and acidic residues" evidence="1">
    <location>
        <begin position="69"/>
        <end position="80"/>
    </location>
</feature>
<keyword evidence="3" id="KW-1185">Reference proteome</keyword>
<feature type="compositionally biased region" description="Low complexity" evidence="1">
    <location>
        <begin position="494"/>
        <end position="505"/>
    </location>
</feature>
<evidence type="ECO:0000313" key="2">
    <source>
        <dbReference type="EMBL" id="KAK1771746.1"/>
    </source>
</evidence>
<feature type="compositionally biased region" description="Polar residues" evidence="1">
    <location>
        <begin position="772"/>
        <end position="784"/>
    </location>
</feature>
<feature type="region of interest" description="Disordered" evidence="1">
    <location>
        <begin position="544"/>
        <end position="755"/>
    </location>
</feature>
<dbReference type="AlphaFoldDB" id="A0AAJ0FKL8"/>
<dbReference type="RefSeq" id="XP_060287959.1">
    <property type="nucleotide sequence ID" value="XM_060430436.1"/>
</dbReference>
<protein>
    <submittedName>
        <fullName evidence="2">Uncharacterized protein</fullName>
    </submittedName>
</protein>
<organism evidence="2 3">
    <name type="scientific">Phialemonium atrogriseum</name>
    <dbReference type="NCBI Taxonomy" id="1093897"/>
    <lineage>
        <taxon>Eukaryota</taxon>
        <taxon>Fungi</taxon>
        <taxon>Dikarya</taxon>
        <taxon>Ascomycota</taxon>
        <taxon>Pezizomycotina</taxon>
        <taxon>Sordariomycetes</taxon>
        <taxon>Sordariomycetidae</taxon>
        <taxon>Cephalothecales</taxon>
        <taxon>Cephalothecaceae</taxon>
        <taxon>Phialemonium</taxon>
    </lineage>
</organism>
<feature type="compositionally biased region" description="Acidic residues" evidence="1">
    <location>
        <begin position="602"/>
        <end position="624"/>
    </location>
</feature>
<accession>A0AAJ0FKL8</accession>
<evidence type="ECO:0000256" key="1">
    <source>
        <dbReference type="SAM" id="MobiDB-lite"/>
    </source>
</evidence>
<name>A0AAJ0FKL8_9PEZI</name>
<feature type="compositionally biased region" description="Acidic residues" evidence="1">
    <location>
        <begin position="550"/>
        <end position="589"/>
    </location>
</feature>
<reference evidence="2" key="1">
    <citation type="submission" date="2023-06" db="EMBL/GenBank/DDBJ databases">
        <title>Genome-scale phylogeny and comparative genomics of the fungal order Sordariales.</title>
        <authorList>
            <consortium name="Lawrence Berkeley National Laboratory"/>
            <person name="Hensen N."/>
            <person name="Bonometti L."/>
            <person name="Westerberg I."/>
            <person name="Brannstrom I.O."/>
            <person name="Guillou S."/>
            <person name="Cros-Aarteil S."/>
            <person name="Calhoun S."/>
            <person name="Haridas S."/>
            <person name="Kuo A."/>
            <person name="Mondo S."/>
            <person name="Pangilinan J."/>
            <person name="Riley R."/>
            <person name="Labutti K."/>
            <person name="Andreopoulos B."/>
            <person name="Lipzen A."/>
            <person name="Chen C."/>
            <person name="Yanf M."/>
            <person name="Daum C."/>
            <person name="Ng V."/>
            <person name="Clum A."/>
            <person name="Steindorff A."/>
            <person name="Ohm R."/>
            <person name="Martin F."/>
            <person name="Silar P."/>
            <person name="Natvig D."/>
            <person name="Lalanne C."/>
            <person name="Gautier V."/>
            <person name="Ament-Velasquez S.L."/>
            <person name="Kruys A."/>
            <person name="Hutchinson M.I."/>
            <person name="Powell A.J."/>
            <person name="Barry K."/>
            <person name="Miller A.N."/>
            <person name="Grigoriev I.V."/>
            <person name="Debuchy R."/>
            <person name="Gladieux P."/>
            <person name="Thoren M.H."/>
            <person name="Johannesson H."/>
        </authorList>
    </citation>
    <scope>NUCLEOTIDE SEQUENCE</scope>
    <source>
        <strain evidence="2">8032-3</strain>
    </source>
</reference>
<dbReference type="GeneID" id="85313623"/>
<sequence length="862" mass="95531">MSSPFGSPEPEDGGYIDLTGDDEAHGLAGTGRGSPGEAGARDDEGNDKVCGPSDARHGSPGEAGAGDDEGNHAGEHALDDCGDEECKTRKVVLRGQIVAKDEELRQSRQESHDLQVTIRGLRDKVTQLEQKLNRPKIHQRTWPRLLQTLILTGEGQYDKIYRQCCKEENMSSNSLYVHPDIRLVAASDDSEQEIHTYSEKKVRDLREFHRFNDLPANVQVGIFRHWLCMDRRLVHCLSRLDPFQAPPAMPPSRSGLLNRFYWGEERDCNITQDTHDPQDILRILLVCKSFYFKGIHAFYGTNTFAFSSLGEFHRFCKGIGPARTARLQHIEMTWMGNQYLTIKPDEKGRWFSKRTSALTHLLEMSRLLTMVIFVNEAQPRHNRRNYEPPQVQKNLGLKTLGQPIERLSRNLRTVQGLDYIHALRGLRWIHFYDLWPAVKQGGGRFPIHDASFAADVNSTVTMPKASPAAEKAQLKNLVSVFKPQRPAGGDDSSDGSSSPESQSGSAWAPSDADWELVGKFYDEAAKENPFNATRRYYGVADEYASRSGEADDADDEEEEEEDGEEEDSEEEDGEEEDGEEGEGENENDSENNKERASKRGDDEVEDGRESDEESGLFVSDDESESNLLVGEEKCALVISDDEPDSSGPDNDSRSDTHDIRKDSRDKHLDRFSRRSSEAPSRVASDSDLQTTGQDPPRHPSEARSLATTDPGPVTVCENPPAAVEKHPHFSCRASETPSLAASEPGINENPHVVAQGGRSMTVPIHRWIGSSETGSVANSRSTSPAYHDGRFVMPGREAPATGRSQPTSPLYQSIESPESAADTPSPSPSQVPPKRPNVDQEGPDPKRQKKGNTSPGSHCPLS</sequence>
<feature type="compositionally biased region" description="Pro residues" evidence="1">
    <location>
        <begin position="825"/>
        <end position="835"/>
    </location>
</feature>
<feature type="compositionally biased region" description="Polar residues" evidence="1">
    <location>
        <begin position="802"/>
        <end position="816"/>
    </location>
</feature>
<feature type="region of interest" description="Disordered" evidence="1">
    <location>
        <begin position="482"/>
        <end position="510"/>
    </location>
</feature>
<feature type="compositionally biased region" description="Basic and acidic residues" evidence="1">
    <location>
        <begin position="650"/>
        <end position="676"/>
    </location>
</feature>